<feature type="coiled-coil region" evidence="1">
    <location>
        <begin position="183"/>
        <end position="307"/>
    </location>
</feature>
<dbReference type="InterPro" id="IPR010090">
    <property type="entry name" value="Phage_tape_meas"/>
</dbReference>
<dbReference type="Pfam" id="PF10145">
    <property type="entry name" value="PhageMin_Tail"/>
    <property type="match status" value="1"/>
</dbReference>
<dbReference type="OrthoDB" id="975149at2"/>
<evidence type="ECO:0000313" key="5">
    <source>
        <dbReference type="Proteomes" id="UP000194873"/>
    </source>
</evidence>
<organism evidence="4 5">
    <name type="scientific">Hymenobacter crusticola</name>
    <dbReference type="NCBI Taxonomy" id="1770526"/>
    <lineage>
        <taxon>Bacteria</taxon>
        <taxon>Pseudomonadati</taxon>
        <taxon>Bacteroidota</taxon>
        <taxon>Cytophagia</taxon>
        <taxon>Cytophagales</taxon>
        <taxon>Hymenobacteraceae</taxon>
        <taxon>Hymenobacter</taxon>
    </lineage>
</organism>
<feature type="coiled-coil region" evidence="1">
    <location>
        <begin position="103"/>
        <end position="147"/>
    </location>
</feature>
<name>A0A243W9K5_9BACT</name>
<sequence>MATEKETREVEIILNAQQANASLKDMAAGAALMNNQLNKMSADDPRREQLKQDFQELKQRIKETRDEINGTVLSQEQLRAKTEQLNQANAATVQQGQKLTASYKEIKEAAGVLEKQLEELSGDDPDREKLIEDYQELKARMVEMKAEFTETAKSAHELQLEQLLLAQANKELVETGQQAGASMNQMKAAASILEQQLNEISRDDPGRAQLIKDYQLLQQQMEAAKDEVKTYVKSEQELREETARLNQENQQVILNGQKVSASFNEMDAAAKKLEAQLKDLSADDPDRKKLLADYHELQERLGLVKKELGETAKEGFTMKDALMFAGVDLGLEAAVDLVKEMGAAIAETVKEFGTLRSEINSLTGATGQELDDLTAGIAAVAKTFGKENQEVLTASNALAKQMGISQKEALDLIQKGFVAGADANGEFLDQVKEYPAQFKAAGVSASEFIAIVSKSQTDGVFSDKGADVVKEFGLRIREQTSATKDAMFAAFGPEFTNTLLDGVNKGTITTTEALKRIATEMDETKLTASQAQTVIADVFGGPGEDAGLDFIKSMKNVGVGIDQLIDKNNVYVQRQQALLDSNKELAAVQNDLAKEFEGGTAIIDTLSNKAMTVLYSLLGQLVVIFKELFQPVREIWDAFLDLGESMGLFSKEGTSARGVGEMLGNVIRALLTPTRLLWGAIADVVKAIVDWAKHSESAQGYIRLMISPVQALFDLLRNGPAYFAGFSAAAEASFGAIGRAWQRIKDRDFSGAKDEFMNIGKNAGDAYSKAFADALAKKVTVAAPEQAAAAPDAPEKRAAGGDGTTAKDQADAEKAAAKLRKEARDKADQEHLDALKAMGDQELEYRDVLANRATSDAEKQREQERQKIYDDADKKYQALTGKEIDYQQRVQSIVDEQQLALRTLAAKYTEEEEKRRQEAIDKKIEQNAADAEVAAAELGVKLANGVIDEQAYQDAIYQVQLEASRRELELVKQKSGAESAEYKKALSNKLKEEADYAAKKKKQDDDLAKFEKALSAVKKVVNSQEVDALGEMLGKKNAIYKAAVVAQKAIAIAEIGIGLQKQWVANAEAGAKISAAFPPVSIPLGTAYTFGMNALAAAGAAASTAKVLGFRTGGATSAAAMGREIGLSVGTNGKLVDSDGYAVAGVVHENEYVIPAWLRQDPTVVQMEQYLEARRVRGFASGGATSGDSSAAVAALPASSEVVDLLRQLVANQQQQDARMDAWARELKVVQSLYDFDQDYGTYKKVNNESGIRK</sequence>
<gene>
    <name evidence="4" type="ORF">BXP70_20450</name>
</gene>
<feature type="domain" description="Phage tail tape measure protein" evidence="3">
    <location>
        <begin position="337"/>
        <end position="540"/>
    </location>
</feature>
<reference evidence="4 5" key="1">
    <citation type="submission" date="2017-01" db="EMBL/GenBank/DDBJ databases">
        <title>A new Hymenobacter.</title>
        <authorList>
            <person name="Liang Y."/>
            <person name="Feng F."/>
        </authorList>
    </citation>
    <scope>NUCLEOTIDE SEQUENCE [LARGE SCALE GENOMIC DNA]</scope>
    <source>
        <strain evidence="4">MIMBbqt21</strain>
    </source>
</reference>
<comment type="caution">
    <text evidence="4">The sequence shown here is derived from an EMBL/GenBank/DDBJ whole genome shotgun (WGS) entry which is preliminary data.</text>
</comment>
<dbReference type="Proteomes" id="UP000194873">
    <property type="component" value="Unassembled WGS sequence"/>
</dbReference>
<evidence type="ECO:0000259" key="3">
    <source>
        <dbReference type="Pfam" id="PF10145"/>
    </source>
</evidence>
<evidence type="ECO:0000256" key="1">
    <source>
        <dbReference type="SAM" id="Coils"/>
    </source>
</evidence>
<dbReference type="RefSeq" id="WP_086595968.1">
    <property type="nucleotide sequence ID" value="NZ_MTSE01000013.1"/>
</dbReference>
<keyword evidence="5" id="KW-1185">Reference proteome</keyword>
<evidence type="ECO:0000313" key="4">
    <source>
        <dbReference type="EMBL" id="OUJ71984.1"/>
    </source>
</evidence>
<dbReference type="AlphaFoldDB" id="A0A243W9K5"/>
<feature type="region of interest" description="Disordered" evidence="2">
    <location>
        <begin position="785"/>
        <end position="829"/>
    </location>
</feature>
<accession>A0A243W9K5</accession>
<dbReference type="EMBL" id="MTSE01000013">
    <property type="protein sequence ID" value="OUJ71984.1"/>
    <property type="molecule type" value="Genomic_DNA"/>
</dbReference>
<evidence type="ECO:0000256" key="2">
    <source>
        <dbReference type="SAM" id="MobiDB-lite"/>
    </source>
</evidence>
<protein>
    <recommendedName>
        <fullName evidence="3">Phage tail tape measure protein domain-containing protein</fullName>
    </recommendedName>
</protein>
<keyword evidence="1" id="KW-0175">Coiled coil</keyword>
<proteinExistence type="predicted"/>
<feature type="compositionally biased region" description="Basic and acidic residues" evidence="2">
    <location>
        <begin position="808"/>
        <end position="829"/>
    </location>
</feature>